<keyword evidence="2" id="KW-1185">Reference proteome</keyword>
<comment type="caution">
    <text evidence="1">The sequence shown here is derived from an EMBL/GenBank/DDBJ whole genome shotgun (WGS) entry which is preliminary data.</text>
</comment>
<evidence type="ECO:0000313" key="1">
    <source>
        <dbReference type="EMBL" id="OAG28415.1"/>
    </source>
</evidence>
<dbReference type="PANTHER" id="PTHR36456">
    <property type="entry name" value="UPF0232 PROTEIN SCO3875"/>
    <property type="match status" value="1"/>
</dbReference>
<dbReference type="InterPro" id="IPR007922">
    <property type="entry name" value="DciA-like"/>
</dbReference>
<dbReference type="Proteomes" id="UP000076964">
    <property type="component" value="Unassembled WGS sequence"/>
</dbReference>
<dbReference type="PANTHER" id="PTHR36456:SF1">
    <property type="entry name" value="UPF0232 PROTEIN SCO3875"/>
    <property type="match status" value="1"/>
</dbReference>
<dbReference type="RefSeq" id="WP_068540933.1">
    <property type="nucleotide sequence ID" value="NZ_LSFI01000005.1"/>
</dbReference>
<evidence type="ECO:0008006" key="3">
    <source>
        <dbReference type="Google" id="ProtNLM"/>
    </source>
</evidence>
<dbReference type="AlphaFoldDB" id="A0A177E925"/>
<dbReference type="OrthoDB" id="9789987at2"/>
<dbReference type="STRING" id="1795632.TH606_01535"/>
<dbReference type="Pfam" id="PF05258">
    <property type="entry name" value="DciA"/>
    <property type="match status" value="1"/>
</dbReference>
<evidence type="ECO:0000313" key="2">
    <source>
        <dbReference type="Proteomes" id="UP000076964"/>
    </source>
</evidence>
<gene>
    <name evidence="1" type="ORF">TH606_01535</name>
</gene>
<organism evidence="1 2">
    <name type="scientific">Thermodesulfatator autotrophicus</name>
    <dbReference type="NCBI Taxonomy" id="1795632"/>
    <lineage>
        <taxon>Bacteria</taxon>
        <taxon>Pseudomonadati</taxon>
        <taxon>Thermodesulfobacteriota</taxon>
        <taxon>Thermodesulfobacteria</taxon>
        <taxon>Thermodesulfobacteriales</taxon>
        <taxon>Thermodesulfatatoraceae</taxon>
        <taxon>Thermodesulfatator</taxon>
    </lineage>
</organism>
<proteinExistence type="predicted"/>
<sequence>MEKIAGVIKNLWAAPVWSNSLRAARVLDEWQNIVGPQIAQAVRPLGFARGVLTLEVSDNIWLQRLRFEEKRLLSRLNERAGEGVFKKIRLVLKRNYYEKKTVKPAYRKIKPSKELVARLEKELATIEDEEIRKAFLRLRLTLMRKKASHRAKRRFISTV</sequence>
<protein>
    <recommendedName>
        <fullName evidence="3">RNA-binding protein</fullName>
    </recommendedName>
</protein>
<reference evidence="1 2" key="1">
    <citation type="submission" date="2016-02" db="EMBL/GenBank/DDBJ databases">
        <title>Draft genome sequence of Thermodesulfatator sp. S606.</title>
        <authorList>
            <person name="Lai Q."/>
            <person name="Cao J."/>
            <person name="Dupont S."/>
            <person name="Shao Z."/>
            <person name="Jebbar M."/>
            <person name="Alain K."/>
        </authorList>
    </citation>
    <scope>NUCLEOTIDE SEQUENCE [LARGE SCALE GENOMIC DNA]</scope>
    <source>
        <strain evidence="1 2">S606</strain>
    </source>
</reference>
<dbReference type="EMBL" id="LSFI01000005">
    <property type="protein sequence ID" value="OAG28415.1"/>
    <property type="molecule type" value="Genomic_DNA"/>
</dbReference>
<accession>A0A177E925</accession>
<name>A0A177E925_9BACT</name>